<dbReference type="Proteomes" id="UP000216363">
    <property type="component" value="Unassembled WGS sequence"/>
</dbReference>
<dbReference type="RefSeq" id="WP_094514972.1">
    <property type="nucleotide sequence ID" value="NZ_JBHEEP010000002.1"/>
</dbReference>
<evidence type="ECO:0000313" key="1">
    <source>
        <dbReference type="EMBL" id="KAB2705135.1"/>
    </source>
</evidence>
<dbReference type="AlphaFoldDB" id="A0A256GI31"/>
<dbReference type="EMBL" id="NNRN01000053">
    <property type="protein sequence ID" value="OYR26805.1"/>
    <property type="molecule type" value="Genomic_DNA"/>
</dbReference>
<sequence>MASVTARHTMAILMQRLKWPVPMVRWRAAREIRGLLQSDKTRADMTAELLNFLDLCTTESDVCSVLCLLFLTESKARPSRDEVVERVKCPSILADILIEKTFGPGAKLGGWESAHSGEAPGWFEPDKYFLDHKGAHIPPTFYNELGKIERSTGLPLRHQWAWEWHNLRERLGTRLTSYAHYFDEYGETQSGVKGQYLQRQTEIFRSAHIRTFAFAVSEWGMPLRLAGDYMLEHIPAVGGIFDLDPNPKPEALRDLPKKASADGSDLEGVLAEWVEANRNVEMPAVSFKTPTPLDLAKYGDVTVGAYFVSPGFEMREDHGPFEPMDFTLITNSLTIDGVVRDVNADDMKRDGKAGWCVPVCSSLFPMPYGFWSSDYFAIGLPLVTPYCLNEEAIIQAKAGALELTSRDAILSRTRIWNDVWTPSYVGGGHTRCGAIAELEKAKFKDLPHRAPDGSKLAWYIETRIWKRATGHGEYAMEKRRALIMDDVV</sequence>
<gene>
    <name evidence="2" type="ORF">CES86_3157</name>
    <name evidence="1" type="ORF">F9L03_07065</name>
</gene>
<evidence type="ECO:0000313" key="4">
    <source>
        <dbReference type="Proteomes" id="UP000435957"/>
    </source>
</evidence>
<keyword evidence="4" id="KW-1185">Reference proteome</keyword>
<proteinExistence type="predicted"/>
<organism evidence="2 3">
    <name type="scientific">Brucella lupini</name>
    <dbReference type="NCBI Taxonomy" id="255457"/>
    <lineage>
        <taxon>Bacteria</taxon>
        <taxon>Pseudomonadati</taxon>
        <taxon>Pseudomonadota</taxon>
        <taxon>Alphaproteobacteria</taxon>
        <taxon>Hyphomicrobiales</taxon>
        <taxon>Brucellaceae</taxon>
        <taxon>Brucella/Ochrobactrum group</taxon>
        <taxon>Brucella</taxon>
    </lineage>
</organism>
<reference evidence="2 3" key="1">
    <citation type="submission" date="2017-07" db="EMBL/GenBank/DDBJ databases">
        <title>Draft genome of Ochrobactrum lupini type strain LUP21.</title>
        <authorList>
            <person name="Krzyzanowska D.M."/>
            <person name="Jafra S."/>
        </authorList>
    </citation>
    <scope>NUCLEOTIDE SEQUENCE [LARGE SCALE GENOMIC DNA]</scope>
    <source>
        <strain evidence="2 3">LUP21</strain>
    </source>
</reference>
<dbReference type="Proteomes" id="UP000435957">
    <property type="component" value="Unassembled WGS sequence"/>
</dbReference>
<evidence type="ECO:0000313" key="3">
    <source>
        <dbReference type="Proteomes" id="UP000216363"/>
    </source>
</evidence>
<name>A0A256GI31_9HYPH</name>
<dbReference type="EMBL" id="WBWF01000003">
    <property type="protein sequence ID" value="KAB2705135.1"/>
    <property type="molecule type" value="Genomic_DNA"/>
</dbReference>
<evidence type="ECO:0000313" key="2">
    <source>
        <dbReference type="EMBL" id="OYR26805.1"/>
    </source>
</evidence>
<accession>A0A256GI31</accession>
<comment type="caution">
    <text evidence="2">The sequence shown here is derived from an EMBL/GenBank/DDBJ whole genome shotgun (WGS) entry which is preliminary data.</text>
</comment>
<reference evidence="1 4" key="2">
    <citation type="submission" date="2019-09" db="EMBL/GenBank/DDBJ databases">
        <title>Taxonomic organization of the family Brucellaceae based on a phylogenomic approach.</title>
        <authorList>
            <person name="Leclercq S."/>
            <person name="Cloeckaert A."/>
            <person name="Zygmunt M.S."/>
        </authorList>
    </citation>
    <scope>NUCLEOTIDE SEQUENCE [LARGE SCALE GENOMIC DNA]</scope>
    <source>
        <strain evidence="1 4">LUP23</strain>
    </source>
</reference>
<protein>
    <submittedName>
        <fullName evidence="2">Uncharacterized protein</fullName>
    </submittedName>
</protein>